<organism evidence="4 5">
    <name type="scientific">Catenovulum adriaticum</name>
    <dbReference type="NCBI Taxonomy" id="2984846"/>
    <lineage>
        <taxon>Bacteria</taxon>
        <taxon>Pseudomonadati</taxon>
        <taxon>Pseudomonadota</taxon>
        <taxon>Gammaproteobacteria</taxon>
        <taxon>Alteromonadales</taxon>
        <taxon>Alteromonadaceae</taxon>
        <taxon>Catenovulum</taxon>
    </lineage>
</organism>
<dbReference type="Proteomes" id="UP001163726">
    <property type="component" value="Chromosome"/>
</dbReference>
<evidence type="ECO:0000256" key="1">
    <source>
        <dbReference type="ARBA" id="ARBA00022553"/>
    </source>
</evidence>
<reference evidence="4" key="1">
    <citation type="submission" date="2022-10" db="EMBL/GenBank/DDBJ databases">
        <title>Catenovulum adriacola sp. nov. isolated in the Harbour of Susak.</title>
        <authorList>
            <person name="Schoch T."/>
            <person name="Reich S.J."/>
            <person name="Stoeferle S."/>
            <person name="Flaiz M."/>
            <person name="Kazda M."/>
            <person name="Riedel C.U."/>
            <person name="Duerre P."/>
        </authorList>
    </citation>
    <scope>NUCLEOTIDE SEQUENCE</scope>
    <source>
        <strain evidence="4">TS8</strain>
    </source>
</reference>
<dbReference type="PANTHER" id="PTHR44591">
    <property type="entry name" value="STRESS RESPONSE REGULATOR PROTEIN 1"/>
    <property type="match status" value="1"/>
</dbReference>
<evidence type="ECO:0000256" key="2">
    <source>
        <dbReference type="PROSITE-ProRule" id="PRU00169"/>
    </source>
</evidence>
<evidence type="ECO:0000259" key="3">
    <source>
        <dbReference type="PROSITE" id="PS50110"/>
    </source>
</evidence>
<dbReference type="Pfam" id="PF00072">
    <property type="entry name" value="Response_reg"/>
    <property type="match status" value="1"/>
</dbReference>
<protein>
    <submittedName>
        <fullName evidence="4">Response regulator</fullName>
    </submittedName>
</protein>
<keyword evidence="1 2" id="KW-0597">Phosphoprotein</keyword>
<gene>
    <name evidence="4" type="ORF">OLW01_04435</name>
</gene>
<dbReference type="EMBL" id="CP109965">
    <property type="protein sequence ID" value="WAJ71058.1"/>
    <property type="molecule type" value="Genomic_DNA"/>
</dbReference>
<dbReference type="SUPFAM" id="SSF52172">
    <property type="entry name" value="CheY-like"/>
    <property type="match status" value="1"/>
</dbReference>
<feature type="modified residue" description="4-aspartylphosphate" evidence="2">
    <location>
        <position position="50"/>
    </location>
</feature>
<dbReference type="Gene3D" id="3.40.50.2300">
    <property type="match status" value="1"/>
</dbReference>
<evidence type="ECO:0000313" key="4">
    <source>
        <dbReference type="EMBL" id="WAJ71058.1"/>
    </source>
</evidence>
<dbReference type="RefSeq" id="WP_268075522.1">
    <property type="nucleotide sequence ID" value="NZ_CP109965.1"/>
</dbReference>
<dbReference type="SMART" id="SM00448">
    <property type="entry name" value="REC"/>
    <property type="match status" value="1"/>
</dbReference>
<feature type="domain" description="Response regulatory" evidence="3">
    <location>
        <begin position="2"/>
        <end position="116"/>
    </location>
</feature>
<accession>A0ABY7ANB9</accession>
<keyword evidence="5" id="KW-1185">Reference proteome</keyword>
<name>A0ABY7ANB9_9ALTE</name>
<dbReference type="InterPro" id="IPR050595">
    <property type="entry name" value="Bact_response_regulator"/>
</dbReference>
<proteinExistence type="predicted"/>
<dbReference type="PROSITE" id="PS50110">
    <property type="entry name" value="RESPONSE_REGULATORY"/>
    <property type="match status" value="1"/>
</dbReference>
<evidence type="ECO:0000313" key="5">
    <source>
        <dbReference type="Proteomes" id="UP001163726"/>
    </source>
</evidence>
<sequence length="121" mass="13580">MKILVVDDNASVRAELVNQLADEHQVHYAENGLAALSMTQSQSFDFIVTDYKMPLMDGIKLVENLFAELAYQPSQILVLTTDSSQAIKFKLKQLDIKWFEKPVSAEKVNCHISQCCDTEAA</sequence>
<dbReference type="PANTHER" id="PTHR44591:SF25">
    <property type="entry name" value="CHEMOTAXIS TWO-COMPONENT RESPONSE REGULATOR"/>
    <property type="match status" value="1"/>
</dbReference>
<dbReference type="InterPro" id="IPR011006">
    <property type="entry name" value="CheY-like_superfamily"/>
</dbReference>
<dbReference type="InterPro" id="IPR001789">
    <property type="entry name" value="Sig_transdc_resp-reg_receiver"/>
</dbReference>